<dbReference type="InterPro" id="IPR012373">
    <property type="entry name" value="Ferrdict_sens_TM"/>
</dbReference>
<dbReference type="PANTHER" id="PTHR30273:SF2">
    <property type="entry name" value="PROTEIN FECR"/>
    <property type="match status" value="1"/>
</dbReference>
<feature type="transmembrane region" description="Helical" evidence="1">
    <location>
        <begin position="77"/>
        <end position="96"/>
    </location>
</feature>
<dbReference type="RefSeq" id="WP_136083017.1">
    <property type="nucleotide sequence ID" value="NZ_CAAHFG010000004.1"/>
</dbReference>
<name>A0A6C2UBX3_PONDE</name>
<keyword evidence="1" id="KW-1133">Transmembrane helix</keyword>
<organism evidence="3 4">
    <name type="scientific">Pontiella desulfatans</name>
    <dbReference type="NCBI Taxonomy" id="2750659"/>
    <lineage>
        <taxon>Bacteria</taxon>
        <taxon>Pseudomonadati</taxon>
        <taxon>Kiritimatiellota</taxon>
        <taxon>Kiritimatiellia</taxon>
        <taxon>Kiritimatiellales</taxon>
        <taxon>Pontiellaceae</taxon>
        <taxon>Pontiella</taxon>
    </lineage>
</organism>
<evidence type="ECO:0000259" key="2">
    <source>
        <dbReference type="Pfam" id="PF04773"/>
    </source>
</evidence>
<proteinExistence type="predicted"/>
<gene>
    <name evidence="3" type="ORF">PDESU_06152</name>
</gene>
<reference evidence="3 4" key="1">
    <citation type="submission" date="2019-04" db="EMBL/GenBank/DDBJ databases">
        <authorList>
            <person name="Van Vliet M D."/>
        </authorList>
    </citation>
    <scope>NUCLEOTIDE SEQUENCE [LARGE SCALE GENOMIC DNA]</scope>
    <source>
        <strain evidence="3 4">F1</strain>
    </source>
</reference>
<sequence length="419" mass="45965">MNRPDHQETMDLIAEYYLRDLSAPELERLQGLLEQDADVRSQFVEAGRDEWLLHHVHHMEAGKIINLNTRKSRTRRIRAIAAAAAIVATLGTVFYAQKATISEMIASKPSAPAIAKVSDLFVLDGQAISVVNDGHVRKLNSASKIRNGDRLVIPPGCQLAFQYLEEETEVQLKGGSLVHVTDRNGAKMIHLDKGRLFAEVAKQSPGQPMRVSTRDAEVVVLGTAFEVYADAITRLAVTHGKVRFNSLVSDQSVVVGPGSFADSSDGSIEASPFRISHLLPKEDLSLNQEKDKSVIAVDPQRKYEGFVTFDLGQVTGPILEARLRLRVVGWKSDYGGDGDVRLFRVDPGLKGLGERVEVAHFNGRVGKGKDLELDLETRLLDPGLNAFVLALDRGGNDFWFSSSQGVAPPMLELKVAEVE</sequence>
<feature type="domain" description="FecR protein" evidence="2">
    <location>
        <begin position="164"/>
        <end position="243"/>
    </location>
</feature>
<keyword evidence="4" id="KW-1185">Reference proteome</keyword>
<protein>
    <recommendedName>
        <fullName evidence="2">FecR protein domain-containing protein</fullName>
    </recommendedName>
</protein>
<evidence type="ECO:0000313" key="4">
    <source>
        <dbReference type="Proteomes" id="UP000366872"/>
    </source>
</evidence>
<dbReference type="AlphaFoldDB" id="A0A6C2UBX3"/>
<keyword evidence="1" id="KW-0472">Membrane</keyword>
<dbReference type="PANTHER" id="PTHR30273">
    <property type="entry name" value="PERIPLASMIC SIGNAL SENSOR AND SIGMA FACTOR ACTIVATOR FECR-RELATED"/>
    <property type="match status" value="1"/>
</dbReference>
<dbReference type="Pfam" id="PF04773">
    <property type="entry name" value="FecR"/>
    <property type="match status" value="1"/>
</dbReference>
<dbReference type="Gene3D" id="2.60.120.1440">
    <property type="match status" value="1"/>
</dbReference>
<keyword evidence="1" id="KW-0812">Transmembrane</keyword>
<accession>A0A6C2UBX3</accession>
<dbReference type="EMBL" id="CAAHFG010000004">
    <property type="protein sequence ID" value="VGO17555.1"/>
    <property type="molecule type" value="Genomic_DNA"/>
</dbReference>
<evidence type="ECO:0000256" key="1">
    <source>
        <dbReference type="SAM" id="Phobius"/>
    </source>
</evidence>
<evidence type="ECO:0000313" key="3">
    <source>
        <dbReference type="EMBL" id="VGO17555.1"/>
    </source>
</evidence>
<dbReference type="InterPro" id="IPR006860">
    <property type="entry name" value="FecR"/>
</dbReference>
<dbReference type="Proteomes" id="UP000366872">
    <property type="component" value="Unassembled WGS sequence"/>
</dbReference>
<dbReference type="GO" id="GO:0016989">
    <property type="term" value="F:sigma factor antagonist activity"/>
    <property type="evidence" value="ECO:0007669"/>
    <property type="project" value="TreeGrafter"/>
</dbReference>